<dbReference type="EMBL" id="JBHSRI010000009">
    <property type="protein sequence ID" value="MFC6039289.1"/>
    <property type="molecule type" value="Genomic_DNA"/>
</dbReference>
<gene>
    <name evidence="3" type="ORF">ACFPYN_07625</name>
</gene>
<dbReference type="RefSeq" id="WP_377733370.1">
    <property type="nucleotide sequence ID" value="NZ_JBHSRI010000009.1"/>
</dbReference>
<dbReference type="Proteomes" id="UP001596170">
    <property type="component" value="Unassembled WGS sequence"/>
</dbReference>
<keyword evidence="1" id="KW-0812">Transmembrane</keyword>
<sequence>MGWAILSVLAFLIVVLNAVDGVLTYIGLKTSQIEELNPMLSILQPESILFVKLLLSGLLWYVIYKKGLLRFGRKLLLLLWIVVVIYTGVIILHLFWFIPFLF</sequence>
<dbReference type="Pfam" id="PF18902">
    <property type="entry name" value="DUF5658"/>
    <property type="match status" value="1"/>
</dbReference>
<evidence type="ECO:0000313" key="4">
    <source>
        <dbReference type="Proteomes" id="UP001596170"/>
    </source>
</evidence>
<protein>
    <submittedName>
        <fullName evidence="3">DUF5658 family protein</fullName>
    </submittedName>
</protein>
<feature type="transmembrane region" description="Helical" evidence="1">
    <location>
        <begin position="42"/>
        <end position="63"/>
    </location>
</feature>
<reference evidence="4" key="1">
    <citation type="journal article" date="2019" name="Int. J. Syst. Evol. Microbiol.">
        <title>The Global Catalogue of Microorganisms (GCM) 10K type strain sequencing project: providing services to taxonomists for standard genome sequencing and annotation.</title>
        <authorList>
            <consortium name="The Broad Institute Genomics Platform"/>
            <consortium name="The Broad Institute Genome Sequencing Center for Infectious Disease"/>
            <person name="Wu L."/>
            <person name="Ma J."/>
        </authorList>
    </citation>
    <scope>NUCLEOTIDE SEQUENCE [LARGE SCALE GENOMIC DNA]</scope>
    <source>
        <strain evidence="4">CCUG 54527</strain>
    </source>
</reference>
<proteinExistence type="predicted"/>
<evidence type="ECO:0000256" key="1">
    <source>
        <dbReference type="SAM" id="Phobius"/>
    </source>
</evidence>
<dbReference type="InterPro" id="IPR043717">
    <property type="entry name" value="DUF5658"/>
</dbReference>
<feature type="transmembrane region" description="Helical" evidence="1">
    <location>
        <begin position="75"/>
        <end position="98"/>
    </location>
</feature>
<feature type="domain" description="DUF5658" evidence="2">
    <location>
        <begin position="12"/>
        <end position="98"/>
    </location>
</feature>
<comment type="caution">
    <text evidence="3">The sequence shown here is derived from an EMBL/GenBank/DDBJ whole genome shotgun (WGS) entry which is preliminary data.</text>
</comment>
<name>A0ABW1L6L1_9BACL</name>
<keyword evidence="1" id="KW-0472">Membrane</keyword>
<organism evidence="3 4">
    <name type="scientific">Paenisporosarcina macmurdoensis</name>
    <dbReference type="NCBI Taxonomy" id="212659"/>
    <lineage>
        <taxon>Bacteria</taxon>
        <taxon>Bacillati</taxon>
        <taxon>Bacillota</taxon>
        <taxon>Bacilli</taxon>
        <taxon>Bacillales</taxon>
        <taxon>Caryophanaceae</taxon>
        <taxon>Paenisporosarcina</taxon>
    </lineage>
</organism>
<keyword evidence="4" id="KW-1185">Reference proteome</keyword>
<evidence type="ECO:0000259" key="2">
    <source>
        <dbReference type="Pfam" id="PF18902"/>
    </source>
</evidence>
<accession>A0ABW1L6L1</accession>
<keyword evidence="1" id="KW-1133">Transmembrane helix</keyword>
<evidence type="ECO:0000313" key="3">
    <source>
        <dbReference type="EMBL" id="MFC6039289.1"/>
    </source>
</evidence>